<sequence length="229" mass="26325">MPVLRLSLSRLYRLIGVKDLSFEDLREALNKLKCDVELSEDGKLLIEVRSDRPDMFSAEGIARALRMYLGIEKPKRIHVVDYPFIVRVEPPRKRPYIAVAAVDNVELGEEGLEELIQFQEKLHITYGRNRRKVAIGLHDLDKLPSNELLYCEVDIDAVEFVPLHHRERMTIRQVLEETEQGRHYGSISINGNKHPVIFSGTHVISVPPVINAELTRIEPSSRRIFIDVT</sequence>
<gene>
    <name evidence="2" type="ORF">EYH02_05405</name>
</gene>
<dbReference type="InterPro" id="IPR020825">
    <property type="entry name" value="Phe-tRNA_synthase-like_B3/B4"/>
</dbReference>
<dbReference type="GO" id="GO:0005524">
    <property type="term" value="F:ATP binding"/>
    <property type="evidence" value="ECO:0007669"/>
    <property type="project" value="InterPro"/>
</dbReference>
<keyword evidence="2" id="KW-0436">Ligase</keyword>
<dbReference type="Proteomes" id="UP000605805">
    <property type="component" value="Unassembled WGS sequence"/>
</dbReference>
<dbReference type="InterPro" id="IPR005147">
    <property type="entry name" value="tRNA_synthase_B5-dom"/>
</dbReference>
<reference evidence="2" key="1">
    <citation type="journal article" date="2020" name="ISME J.">
        <title>Gammaproteobacteria mediating utilization of methyl-, sulfur- and petroleum organic compounds in deep ocean hydrothermal plumes.</title>
        <authorList>
            <person name="Zhou Z."/>
            <person name="Liu Y."/>
            <person name="Pan J."/>
            <person name="Cron B.R."/>
            <person name="Toner B.M."/>
            <person name="Anantharaman K."/>
            <person name="Breier J.A."/>
            <person name="Dick G.J."/>
            <person name="Li M."/>
        </authorList>
    </citation>
    <scope>NUCLEOTIDE SEQUENCE</scope>
    <source>
        <strain evidence="2">SZUA-1435</strain>
    </source>
</reference>
<dbReference type="PANTHER" id="PTHR10947:SF0">
    <property type="entry name" value="PHENYLALANINE--TRNA LIGASE BETA SUBUNIT"/>
    <property type="match status" value="1"/>
</dbReference>
<name>A0A833DUS1_9CREN</name>
<dbReference type="GO" id="GO:0006432">
    <property type="term" value="P:phenylalanyl-tRNA aminoacylation"/>
    <property type="evidence" value="ECO:0007669"/>
    <property type="project" value="InterPro"/>
</dbReference>
<comment type="caution">
    <text evidence="2">The sequence shown here is derived from an EMBL/GenBank/DDBJ whole genome shotgun (WGS) entry which is preliminary data.</text>
</comment>
<organism evidence="2 3">
    <name type="scientific">Ignisphaera aggregans</name>
    <dbReference type="NCBI Taxonomy" id="334771"/>
    <lineage>
        <taxon>Archaea</taxon>
        <taxon>Thermoproteota</taxon>
        <taxon>Thermoprotei</taxon>
        <taxon>Desulfurococcales</taxon>
        <taxon>Desulfurococcaceae</taxon>
        <taxon>Ignisphaera</taxon>
    </lineage>
</organism>
<dbReference type="Gene3D" id="3.50.40.10">
    <property type="entry name" value="Phenylalanyl-trna Synthetase, Chain B, domain 3"/>
    <property type="match status" value="1"/>
</dbReference>
<feature type="domain" description="B5" evidence="1">
    <location>
        <begin position="1"/>
        <end position="76"/>
    </location>
</feature>
<feature type="non-terminal residue" evidence="2">
    <location>
        <position position="229"/>
    </location>
</feature>
<dbReference type="GO" id="GO:0000287">
    <property type="term" value="F:magnesium ion binding"/>
    <property type="evidence" value="ECO:0007669"/>
    <property type="project" value="InterPro"/>
</dbReference>
<dbReference type="EMBL" id="DQTV01000104">
    <property type="protein sequence ID" value="HIP57484.1"/>
    <property type="molecule type" value="Genomic_DNA"/>
</dbReference>
<evidence type="ECO:0000313" key="3">
    <source>
        <dbReference type="Proteomes" id="UP000605805"/>
    </source>
</evidence>
<dbReference type="GO" id="GO:0004826">
    <property type="term" value="F:phenylalanine-tRNA ligase activity"/>
    <property type="evidence" value="ECO:0007669"/>
    <property type="project" value="InterPro"/>
</dbReference>
<dbReference type="InterPro" id="IPR045060">
    <property type="entry name" value="Phe-tRNA-ligase_IIc_bsu"/>
</dbReference>
<proteinExistence type="predicted"/>
<accession>A0A833DUS1</accession>
<dbReference type="GO" id="GO:0003723">
    <property type="term" value="F:RNA binding"/>
    <property type="evidence" value="ECO:0007669"/>
    <property type="project" value="InterPro"/>
</dbReference>
<evidence type="ECO:0000259" key="1">
    <source>
        <dbReference type="PROSITE" id="PS51483"/>
    </source>
</evidence>
<dbReference type="PROSITE" id="PS51483">
    <property type="entry name" value="B5"/>
    <property type="match status" value="1"/>
</dbReference>
<protein>
    <submittedName>
        <fullName evidence="2">Phenylalanine--tRNA ligase subunit beta</fullName>
    </submittedName>
</protein>
<dbReference type="InterPro" id="IPR009061">
    <property type="entry name" value="DNA-bd_dom_put_sf"/>
</dbReference>
<dbReference type="PANTHER" id="PTHR10947">
    <property type="entry name" value="PHENYLALANYL-TRNA SYNTHETASE BETA CHAIN AND LEUCINE-RICH REPEAT-CONTAINING PROTEIN 47"/>
    <property type="match status" value="1"/>
</dbReference>
<dbReference type="SUPFAM" id="SSF46955">
    <property type="entry name" value="Putative DNA-binding domain"/>
    <property type="match status" value="1"/>
</dbReference>
<dbReference type="AlphaFoldDB" id="A0A833DUS1"/>
<dbReference type="GO" id="GO:0009328">
    <property type="term" value="C:phenylalanine-tRNA ligase complex"/>
    <property type="evidence" value="ECO:0007669"/>
    <property type="project" value="TreeGrafter"/>
</dbReference>
<evidence type="ECO:0000313" key="2">
    <source>
        <dbReference type="EMBL" id="HIP57484.1"/>
    </source>
</evidence>
<dbReference type="Gene3D" id="3.30.56.10">
    <property type="match status" value="1"/>
</dbReference>